<gene>
    <name evidence="2" type="ORF">PXEA_LOCUS27866</name>
</gene>
<feature type="compositionally biased region" description="Gly residues" evidence="1">
    <location>
        <begin position="13"/>
        <end position="50"/>
    </location>
</feature>
<evidence type="ECO:0000313" key="2">
    <source>
        <dbReference type="EMBL" id="VEL34426.1"/>
    </source>
</evidence>
<protein>
    <submittedName>
        <fullName evidence="2">Uncharacterized protein</fullName>
    </submittedName>
</protein>
<proteinExistence type="predicted"/>
<dbReference type="EMBL" id="CAAALY010247636">
    <property type="protein sequence ID" value="VEL34426.1"/>
    <property type="molecule type" value="Genomic_DNA"/>
</dbReference>
<accession>A0A3S5AP78</accession>
<evidence type="ECO:0000313" key="3">
    <source>
        <dbReference type="Proteomes" id="UP000784294"/>
    </source>
</evidence>
<feature type="compositionally biased region" description="Polar residues" evidence="1">
    <location>
        <begin position="1"/>
        <end position="10"/>
    </location>
</feature>
<feature type="region of interest" description="Disordered" evidence="1">
    <location>
        <begin position="1"/>
        <end position="50"/>
    </location>
</feature>
<reference evidence="2" key="1">
    <citation type="submission" date="2018-11" db="EMBL/GenBank/DDBJ databases">
        <authorList>
            <consortium name="Pathogen Informatics"/>
        </authorList>
    </citation>
    <scope>NUCLEOTIDE SEQUENCE</scope>
</reference>
<evidence type="ECO:0000256" key="1">
    <source>
        <dbReference type="SAM" id="MobiDB-lite"/>
    </source>
</evidence>
<dbReference type="Proteomes" id="UP000784294">
    <property type="component" value="Unassembled WGS sequence"/>
</dbReference>
<sequence length="113" mass="10677">MESSIMQSIRGQEGPGTHSGGAGANGAGGCGTGTNKGASGSHGLGNGILSGGEGVSGAAGSLAATAASALGTVSDNLVASFISSQAPLKDARPPQHLAYRKGTSTDLSLLPAV</sequence>
<keyword evidence="3" id="KW-1185">Reference proteome</keyword>
<feature type="region of interest" description="Disordered" evidence="1">
    <location>
        <begin position="84"/>
        <end position="104"/>
    </location>
</feature>
<organism evidence="2 3">
    <name type="scientific">Protopolystoma xenopodis</name>
    <dbReference type="NCBI Taxonomy" id="117903"/>
    <lineage>
        <taxon>Eukaryota</taxon>
        <taxon>Metazoa</taxon>
        <taxon>Spiralia</taxon>
        <taxon>Lophotrochozoa</taxon>
        <taxon>Platyhelminthes</taxon>
        <taxon>Monogenea</taxon>
        <taxon>Polyopisthocotylea</taxon>
        <taxon>Polystomatidea</taxon>
        <taxon>Polystomatidae</taxon>
        <taxon>Protopolystoma</taxon>
    </lineage>
</organism>
<name>A0A3S5AP78_9PLAT</name>
<comment type="caution">
    <text evidence="2">The sequence shown here is derived from an EMBL/GenBank/DDBJ whole genome shotgun (WGS) entry which is preliminary data.</text>
</comment>
<dbReference type="AlphaFoldDB" id="A0A3S5AP78"/>